<evidence type="ECO:0000256" key="5">
    <source>
        <dbReference type="ARBA" id="ARBA00022989"/>
    </source>
</evidence>
<proteinExistence type="predicted"/>
<name>A0AAW0CKK4_9AGAR</name>
<evidence type="ECO:0000313" key="11">
    <source>
        <dbReference type="Proteomes" id="UP001383192"/>
    </source>
</evidence>
<keyword evidence="7 8" id="KW-0472">Membrane</keyword>
<organism evidence="10 11">
    <name type="scientific">Paramarasmius palmivorus</name>
    <dbReference type="NCBI Taxonomy" id="297713"/>
    <lineage>
        <taxon>Eukaryota</taxon>
        <taxon>Fungi</taxon>
        <taxon>Dikarya</taxon>
        <taxon>Basidiomycota</taxon>
        <taxon>Agaricomycotina</taxon>
        <taxon>Agaricomycetes</taxon>
        <taxon>Agaricomycetidae</taxon>
        <taxon>Agaricales</taxon>
        <taxon>Marasmiineae</taxon>
        <taxon>Marasmiaceae</taxon>
        <taxon>Paramarasmius</taxon>
    </lineage>
</organism>
<dbReference type="Proteomes" id="UP001383192">
    <property type="component" value="Unassembled WGS sequence"/>
</dbReference>
<evidence type="ECO:0000256" key="8">
    <source>
        <dbReference type="SAM" id="Phobius"/>
    </source>
</evidence>
<dbReference type="AlphaFoldDB" id="A0AAW0CKK4"/>
<dbReference type="GO" id="GO:0005254">
    <property type="term" value="F:chloride channel activity"/>
    <property type="evidence" value="ECO:0007669"/>
    <property type="project" value="InterPro"/>
</dbReference>
<dbReference type="GO" id="GO:0005886">
    <property type="term" value="C:plasma membrane"/>
    <property type="evidence" value="ECO:0007669"/>
    <property type="project" value="UniProtKB-SubCell"/>
</dbReference>
<comment type="caution">
    <text evidence="10">The sequence shown here is derived from an EMBL/GenBank/DDBJ whole genome shotgun (WGS) entry which is preliminary data.</text>
</comment>
<feature type="transmembrane region" description="Helical" evidence="8">
    <location>
        <begin position="53"/>
        <end position="71"/>
    </location>
</feature>
<dbReference type="Pfam" id="PF25539">
    <property type="entry name" value="Bestrophin_2"/>
    <property type="match status" value="2"/>
</dbReference>
<evidence type="ECO:0000256" key="2">
    <source>
        <dbReference type="ARBA" id="ARBA00022448"/>
    </source>
</evidence>
<keyword evidence="5 8" id="KW-1133">Transmembrane helix</keyword>
<keyword evidence="3" id="KW-1003">Cell membrane</keyword>
<feature type="transmembrane region" description="Helical" evidence="8">
    <location>
        <begin position="318"/>
        <end position="337"/>
    </location>
</feature>
<keyword evidence="6" id="KW-0406">Ion transport</keyword>
<keyword evidence="4 8" id="KW-0812">Transmembrane</keyword>
<evidence type="ECO:0000256" key="7">
    <source>
        <dbReference type="ARBA" id="ARBA00023136"/>
    </source>
</evidence>
<gene>
    <name evidence="10" type="ORF">VNI00_010212</name>
    <name evidence="9" type="ORF">VNI00_013768</name>
</gene>
<evidence type="ECO:0000256" key="4">
    <source>
        <dbReference type="ARBA" id="ARBA00022692"/>
    </source>
</evidence>
<reference evidence="10 11" key="1">
    <citation type="submission" date="2024-01" db="EMBL/GenBank/DDBJ databases">
        <title>A draft genome for a cacao thread blight-causing isolate of Paramarasmius palmivorus.</title>
        <authorList>
            <person name="Baruah I.K."/>
            <person name="Bukari Y."/>
            <person name="Amoako-Attah I."/>
            <person name="Meinhardt L.W."/>
            <person name="Bailey B.A."/>
            <person name="Cohen S.P."/>
        </authorList>
    </citation>
    <scope>NUCLEOTIDE SEQUENCE [LARGE SCALE GENOMIC DNA]</scope>
    <source>
        <strain evidence="10 11">GH-12</strain>
    </source>
</reference>
<dbReference type="InterPro" id="IPR044669">
    <property type="entry name" value="YneE/VCCN1/2-like"/>
</dbReference>
<dbReference type="PANTHER" id="PTHR33281">
    <property type="entry name" value="UPF0187 PROTEIN YNEE"/>
    <property type="match status" value="1"/>
</dbReference>
<dbReference type="EMBL" id="JAYKXP010000040">
    <property type="protein sequence ID" value="KAK7039056.1"/>
    <property type="molecule type" value="Genomic_DNA"/>
</dbReference>
<sequence length="466" mass="52673">MFSPRRLCHGFKNVLVASVINDIWIEVLFFTLVATMVTLVSEKTNTVLTFKNSLLTVLGIVVGLVISFRTTSAYERYQEGAKMWTSIIILSRNLAQMIWIHIPNKRPNQKGQRKVSTMESLIEKRTMITLIHAFGVSVKHYVRGESGVDYEDLFPLVRFLPQHAGTSESVTESDLLPLWAPNHEQNRGAIHSRSSTLVANPISPEKPDSKPLTVDPDSLLPTALKPARIPPENLLIRFFKTIGRLLTGKCENVAEQRCNNTTANIPFEISLYLQSYASYVISTKLVEPAVATALINNLSMMQDTLSNLDRIKNTPLPFAYQVHLRMSIWIYLFFLPFQIYTDLRYLTIPATAFAAFLFLGFLDIGREIENPFDYDANDLDLDGFCANIQRELHQITAHICPEPHDLVTSSKNQPFTPADTRDAPTLIEIGLDAYTNGEEGLPPGMMSMKRTLLQNWTRQEPKTKRS</sequence>
<protein>
    <submittedName>
        <fullName evidence="10">Uncharacterized protein</fullName>
    </submittedName>
</protein>
<dbReference type="EMBL" id="JAYKXP010000072">
    <property type="protein sequence ID" value="KAK7030985.1"/>
    <property type="molecule type" value="Genomic_DNA"/>
</dbReference>
<accession>A0AAW0CKK4</accession>
<evidence type="ECO:0000313" key="10">
    <source>
        <dbReference type="EMBL" id="KAK7039056.1"/>
    </source>
</evidence>
<keyword evidence="2" id="KW-0813">Transport</keyword>
<dbReference type="PANTHER" id="PTHR33281:SF19">
    <property type="entry name" value="VOLTAGE-DEPENDENT ANION CHANNEL-FORMING PROTEIN YNEE"/>
    <property type="match status" value="1"/>
</dbReference>
<comment type="subcellular location">
    <subcellularLocation>
        <location evidence="1">Cell membrane</location>
        <topology evidence="1">Multi-pass membrane protein</topology>
    </subcellularLocation>
</comment>
<evidence type="ECO:0000313" key="9">
    <source>
        <dbReference type="EMBL" id="KAK7030985.1"/>
    </source>
</evidence>
<evidence type="ECO:0000256" key="3">
    <source>
        <dbReference type="ARBA" id="ARBA00022475"/>
    </source>
</evidence>
<keyword evidence="11" id="KW-1185">Reference proteome</keyword>
<feature type="transmembrane region" description="Helical" evidence="8">
    <location>
        <begin position="343"/>
        <end position="362"/>
    </location>
</feature>
<evidence type="ECO:0000256" key="1">
    <source>
        <dbReference type="ARBA" id="ARBA00004651"/>
    </source>
</evidence>
<evidence type="ECO:0000256" key="6">
    <source>
        <dbReference type="ARBA" id="ARBA00023065"/>
    </source>
</evidence>
<feature type="transmembrane region" description="Helical" evidence="8">
    <location>
        <begin position="23"/>
        <end position="41"/>
    </location>
</feature>